<keyword evidence="5" id="KW-1185">Reference proteome</keyword>
<reference evidence="4 5" key="1">
    <citation type="submission" date="2019-01" db="EMBL/GenBank/DDBJ databases">
        <title>Novel species of Cellulomonas.</title>
        <authorList>
            <person name="Liu Q."/>
            <person name="Xin Y.-H."/>
        </authorList>
    </citation>
    <scope>NUCLEOTIDE SEQUENCE [LARGE SCALE GENOMIC DNA]</scope>
    <source>
        <strain evidence="4 5">HLT2-17</strain>
    </source>
</reference>
<dbReference type="GO" id="GO:0008233">
    <property type="term" value="F:peptidase activity"/>
    <property type="evidence" value="ECO:0007669"/>
    <property type="project" value="InterPro"/>
</dbReference>
<proteinExistence type="predicted"/>
<gene>
    <name evidence="4" type="ORF">EUA98_08140</name>
</gene>
<evidence type="ECO:0000256" key="1">
    <source>
        <dbReference type="SAM" id="Coils"/>
    </source>
</evidence>
<accession>A0A4Q5N0G8</accession>
<feature type="region of interest" description="Disordered" evidence="2">
    <location>
        <begin position="1"/>
        <end position="28"/>
    </location>
</feature>
<dbReference type="GO" id="GO:0006508">
    <property type="term" value="P:proteolysis"/>
    <property type="evidence" value="ECO:0007669"/>
    <property type="project" value="InterPro"/>
</dbReference>
<dbReference type="OrthoDB" id="5496837at2"/>
<dbReference type="InterPro" id="IPR003709">
    <property type="entry name" value="VanY-like_core_dom"/>
</dbReference>
<name>A0A4Q5N0G8_9MICO</name>
<dbReference type="CDD" id="cd14814">
    <property type="entry name" value="Peptidase_M15"/>
    <property type="match status" value="1"/>
</dbReference>
<dbReference type="EMBL" id="SDWW01000015">
    <property type="protein sequence ID" value="RYV51558.1"/>
    <property type="molecule type" value="Genomic_DNA"/>
</dbReference>
<keyword evidence="1" id="KW-0175">Coiled coil</keyword>
<dbReference type="AlphaFoldDB" id="A0A4Q5N0G8"/>
<evidence type="ECO:0000313" key="4">
    <source>
        <dbReference type="EMBL" id="RYV51558.1"/>
    </source>
</evidence>
<evidence type="ECO:0000259" key="3">
    <source>
        <dbReference type="Pfam" id="PF02557"/>
    </source>
</evidence>
<dbReference type="PANTHER" id="PTHR34385">
    <property type="entry name" value="D-ALANYL-D-ALANINE CARBOXYPEPTIDASE"/>
    <property type="match status" value="1"/>
</dbReference>
<sequence>MTPSPTSTPGLGDAFRASSDAERADTTPDDDVAAGIVAAAARVANLSAQLRTTAEQIAAAAAEAAAAEVERVAADAAAAVAKAAEQRASLASYANGRVPAEALCAVGFAPDHQLRCDAADALAALNESYRATFGSDLVVTDSYRSYSAQVACSRTKGRLCARPGTSNHGLGVALDLGDGVQTFGTAQHEWMSAHAGAFGWVLPEWASITGSKREPWHWEFTG</sequence>
<dbReference type="Gene3D" id="3.30.1380.10">
    <property type="match status" value="1"/>
</dbReference>
<feature type="coiled-coil region" evidence="1">
    <location>
        <begin position="43"/>
        <end position="70"/>
    </location>
</feature>
<dbReference type="InterPro" id="IPR052179">
    <property type="entry name" value="DD-CPase-like"/>
</dbReference>
<dbReference type="InterPro" id="IPR009045">
    <property type="entry name" value="Zn_M74/Hedgehog-like"/>
</dbReference>
<evidence type="ECO:0000313" key="5">
    <source>
        <dbReference type="Proteomes" id="UP000293764"/>
    </source>
</evidence>
<feature type="domain" description="D-alanyl-D-alanine carboxypeptidase-like core" evidence="3">
    <location>
        <begin position="112"/>
        <end position="222"/>
    </location>
</feature>
<dbReference type="SUPFAM" id="SSF55166">
    <property type="entry name" value="Hedgehog/DD-peptidase"/>
    <property type="match status" value="1"/>
</dbReference>
<dbReference type="PANTHER" id="PTHR34385:SF1">
    <property type="entry name" value="PEPTIDOGLYCAN L-ALANYL-D-GLUTAMATE ENDOPEPTIDASE CWLK"/>
    <property type="match status" value="1"/>
</dbReference>
<dbReference type="Proteomes" id="UP000293764">
    <property type="component" value="Unassembled WGS sequence"/>
</dbReference>
<evidence type="ECO:0000256" key="2">
    <source>
        <dbReference type="SAM" id="MobiDB-lite"/>
    </source>
</evidence>
<comment type="caution">
    <text evidence="4">The sequence shown here is derived from an EMBL/GenBank/DDBJ whole genome shotgun (WGS) entry which is preliminary data.</text>
</comment>
<protein>
    <recommendedName>
        <fullName evidence="3">D-alanyl-D-alanine carboxypeptidase-like core domain-containing protein</fullName>
    </recommendedName>
</protein>
<dbReference type="Pfam" id="PF02557">
    <property type="entry name" value="VanY"/>
    <property type="match status" value="1"/>
</dbReference>
<organism evidence="4 5">
    <name type="scientific">Pengzhenrongella frigida</name>
    <dbReference type="NCBI Taxonomy" id="1259133"/>
    <lineage>
        <taxon>Bacteria</taxon>
        <taxon>Bacillati</taxon>
        <taxon>Actinomycetota</taxon>
        <taxon>Actinomycetes</taxon>
        <taxon>Micrococcales</taxon>
        <taxon>Pengzhenrongella</taxon>
    </lineage>
</organism>